<evidence type="ECO:0000256" key="3">
    <source>
        <dbReference type="ARBA" id="ARBA00022622"/>
    </source>
</evidence>
<reference evidence="10" key="1">
    <citation type="journal article" date="2023" name="Mol. Phylogenet. Evol.">
        <title>Genome-scale phylogeny and comparative genomics of the fungal order Sordariales.</title>
        <authorList>
            <person name="Hensen N."/>
            <person name="Bonometti L."/>
            <person name="Westerberg I."/>
            <person name="Brannstrom I.O."/>
            <person name="Guillou S."/>
            <person name="Cros-Aarteil S."/>
            <person name="Calhoun S."/>
            <person name="Haridas S."/>
            <person name="Kuo A."/>
            <person name="Mondo S."/>
            <person name="Pangilinan J."/>
            <person name="Riley R."/>
            <person name="LaButti K."/>
            <person name="Andreopoulos B."/>
            <person name="Lipzen A."/>
            <person name="Chen C."/>
            <person name="Yan M."/>
            <person name="Daum C."/>
            <person name="Ng V."/>
            <person name="Clum A."/>
            <person name="Steindorff A."/>
            <person name="Ohm R.A."/>
            <person name="Martin F."/>
            <person name="Silar P."/>
            <person name="Natvig D.O."/>
            <person name="Lalanne C."/>
            <person name="Gautier V."/>
            <person name="Ament-Velasquez S.L."/>
            <person name="Kruys A."/>
            <person name="Hutchinson M.I."/>
            <person name="Powell A.J."/>
            <person name="Barry K."/>
            <person name="Miller A.N."/>
            <person name="Grigoriev I.V."/>
            <person name="Debuchy R."/>
            <person name="Gladieux P."/>
            <person name="Hiltunen Thoren M."/>
            <person name="Johannesson H."/>
        </authorList>
    </citation>
    <scope>NUCLEOTIDE SEQUENCE</scope>
    <source>
        <strain evidence="10">CBS 990.96</strain>
    </source>
</reference>
<keyword evidence="11" id="KW-1185">Reference proteome</keyword>
<feature type="signal peptide" evidence="8">
    <location>
        <begin position="1"/>
        <end position="19"/>
    </location>
</feature>
<evidence type="ECO:0000259" key="9">
    <source>
        <dbReference type="Pfam" id="PF20238"/>
    </source>
</evidence>
<comment type="subcellular location">
    <subcellularLocation>
        <location evidence="1">Cell membrane</location>
        <topology evidence="1">Lipid-anchor</topology>
        <topology evidence="1">GPI-anchor</topology>
    </subcellularLocation>
</comment>
<dbReference type="GO" id="GO:0005886">
    <property type="term" value="C:plasma membrane"/>
    <property type="evidence" value="ECO:0007669"/>
    <property type="project" value="UniProtKB-SubCell"/>
</dbReference>
<keyword evidence="7" id="KW-0449">Lipoprotein</keyword>
<protein>
    <recommendedName>
        <fullName evidence="9">Copper acquisition factor BIM1-like domain-containing protein</fullName>
    </recommendedName>
</protein>
<reference evidence="10" key="2">
    <citation type="submission" date="2023-05" db="EMBL/GenBank/DDBJ databases">
        <authorList>
            <consortium name="Lawrence Berkeley National Laboratory"/>
            <person name="Steindorff A."/>
            <person name="Hensen N."/>
            <person name="Bonometti L."/>
            <person name="Westerberg I."/>
            <person name="Brannstrom I.O."/>
            <person name="Guillou S."/>
            <person name="Cros-Aarteil S."/>
            <person name="Calhoun S."/>
            <person name="Haridas S."/>
            <person name="Kuo A."/>
            <person name="Mondo S."/>
            <person name="Pangilinan J."/>
            <person name="Riley R."/>
            <person name="Labutti K."/>
            <person name="Andreopoulos B."/>
            <person name="Lipzen A."/>
            <person name="Chen C."/>
            <person name="Yanf M."/>
            <person name="Daum C."/>
            <person name="Ng V."/>
            <person name="Clum A."/>
            <person name="Ohm R."/>
            <person name="Martin F."/>
            <person name="Silar P."/>
            <person name="Natvig D."/>
            <person name="Lalanne C."/>
            <person name="Gautier V."/>
            <person name="Ament-Velasquez S.L."/>
            <person name="Kruys A."/>
            <person name="Hutchinson M.I."/>
            <person name="Powell A.J."/>
            <person name="Barry K."/>
            <person name="Miller A.N."/>
            <person name="Grigoriev I.V."/>
            <person name="Debuchy R."/>
            <person name="Gladieux P."/>
            <person name="Thoren M.H."/>
            <person name="Johannesson H."/>
        </authorList>
    </citation>
    <scope>NUCLEOTIDE SEQUENCE</scope>
    <source>
        <strain evidence="10">CBS 990.96</strain>
    </source>
</reference>
<evidence type="ECO:0000256" key="8">
    <source>
        <dbReference type="SAM" id="SignalP"/>
    </source>
</evidence>
<keyword evidence="4 8" id="KW-0732">Signal</keyword>
<evidence type="ECO:0000256" key="6">
    <source>
        <dbReference type="ARBA" id="ARBA00023180"/>
    </source>
</evidence>
<evidence type="ECO:0000256" key="4">
    <source>
        <dbReference type="ARBA" id="ARBA00022729"/>
    </source>
</evidence>
<dbReference type="PANTHER" id="PTHR34992:SF1">
    <property type="entry name" value="COPPER ACQUISITION FACTOR BIM1-LIKE DOMAIN-CONTAINING PROTEIN"/>
    <property type="match status" value="1"/>
</dbReference>
<evidence type="ECO:0000313" key="11">
    <source>
        <dbReference type="Proteomes" id="UP001301958"/>
    </source>
</evidence>
<evidence type="ECO:0000313" key="10">
    <source>
        <dbReference type="EMBL" id="KAK4225068.1"/>
    </source>
</evidence>
<evidence type="ECO:0000256" key="7">
    <source>
        <dbReference type="ARBA" id="ARBA00023288"/>
    </source>
</evidence>
<sequence length="156" mass="16795">MASIKYLLASALLFLTANAHFQLLAPPSIPGDSHNQDQAPCGGVQADLSTNTASDFHVDGQHVQVFLGHAQGTWLIRATLDDKAAGPWTQVFPIWQQSGRGNFCEPVVTVPSDWAGKKGFIGVNSNAGDGILYQVRICTFEFSVGGDGCTDRWMML</sequence>
<feature type="chain" id="PRO_5042949436" description="Copper acquisition factor BIM1-like domain-containing protein" evidence="8">
    <location>
        <begin position="20"/>
        <end position="156"/>
    </location>
</feature>
<evidence type="ECO:0000256" key="5">
    <source>
        <dbReference type="ARBA" id="ARBA00023136"/>
    </source>
</evidence>
<keyword evidence="3" id="KW-0336">GPI-anchor</keyword>
<name>A0AAN7BKV5_9PEZI</name>
<feature type="domain" description="Copper acquisition factor BIM1-like" evidence="9">
    <location>
        <begin position="18"/>
        <end position="134"/>
    </location>
</feature>
<dbReference type="PANTHER" id="PTHR34992">
    <property type="entry name" value="HYPHAL ANASTAMOSIS-7 PROTEIN"/>
    <property type="match status" value="1"/>
</dbReference>
<keyword evidence="6" id="KW-0325">Glycoprotein</keyword>
<dbReference type="CDD" id="cd21176">
    <property type="entry name" value="LPMO_auxiliary-like"/>
    <property type="match status" value="1"/>
</dbReference>
<accession>A0AAN7BKV5</accession>
<evidence type="ECO:0000256" key="2">
    <source>
        <dbReference type="ARBA" id="ARBA00022475"/>
    </source>
</evidence>
<dbReference type="Proteomes" id="UP001301958">
    <property type="component" value="Unassembled WGS sequence"/>
</dbReference>
<proteinExistence type="predicted"/>
<keyword evidence="2" id="KW-1003">Cell membrane</keyword>
<dbReference type="InterPro" id="IPR046530">
    <property type="entry name" value="BIM1-like_dom"/>
</dbReference>
<dbReference type="InterPro" id="IPR046936">
    <property type="entry name" value="BIM1-like"/>
</dbReference>
<dbReference type="Pfam" id="PF20238">
    <property type="entry name" value="BIM1-like_dom"/>
    <property type="match status" value="1"/>
</dbReference>
<organism evidence="10 11">
    <name type="scientific">Podospora fimiseda</name>
    <dbReference type="NCBI Taxonomy" id="252190"/>
    <lineage>
        <taxon>Eukaryota</taxon>
        <taxon>Fungi</taxon>
        <taxon>Dikarya</taxon>
        <taxon>Ascomycota</taxon>
        <taxon>Pezizomycotina</taxon>
        <taxon>Sordariomycetes</taxon>
        <taxon>Sordariomycetidae</taxon>
        <taxon>Sordariales</taxon>
        <taxon>Podosporaceae</taxon>
        <taxon>Podospora</taxon>
    </lineage>
</organism>
<evidence type="ECO:0000256" key="1">
    <source>
        <dbReference type="ARBA" id="ARBA00004609"/>
    </source>
</evidence>
<dbReference type="AlphaFoldDB" id="A0AAN7BKV5"/>
<gene>
    <name evidence="10" type="ORF">QBC38DRAFT_483966</name>
</gene>
<dbReference type="GO" id="GO:0098552">
    <property type="term" value="C:side of membrane"/>
    <property type="evidence" value="ECO:0007669"/>
    <property type="project" value="UniProtKB-KW"/>
</dbReference>
<keyword evidence="5" id="KW-0472">Membrane</keyword>
<dbReference type="EMBL" id="MU865376">
    <property type="protein sequence ID" value="KAK4225068.1"/>
    <property type="molecule type" value="Genomic_DNA"/>
</dbReference>
<comment type="caution">
    <text evidence="10">The sequence shown here is derived from an EMBL/GenBank/DDBJ whole genome shotgun (WGS) entry which is preliminary data.</text>
</comment>